<dbReference type="EMBL" id="FP103042">
    <property type="protein sequence ID" value="CAX25988.1"/>
    <property type="molecule type" value="Genomic_DNA"/>
</dbReference>
<evidence type="ECO:0000313" key="2">
    <source>
        <dbReference type="EMBL" id="CAX25988.1"/>
    </source>
</evidence>
<evidence type="ECO:0000256" key="1">
    <source>
        <dbReference type="SAM" id="MobiDB-lite"/>
    </source>
</evidence>
<protein>
    <submittedName>
        <fullName evidence="2">Uncharacterized protein</fullName>
    </submittedName>
</protein>
<dbReference type="Proteomes" id="UP000008070">
    <property type="component" value="Chromosome"/>
</dbReference>
<name>C7CEN6_METED</name>
<reference evidence="3" key="1">
    <citation type="journal article" date="2009" name="PLoS ONE">
        <title>Methylobacterium genome sequences: a reference blueprint to investigate microbial metabolism of C1 compounds from natural and industrial sources.</title>
        <authorList>
            <person name="Vuilleumier S."/>
            <person name="Chistoserdova L."/>
            <person name="Lee M.-C."/>
            <person name="Bringel F."/>
            <person name="Lajus A."/>
            <person name="Zhou Y."/>
            <person name="Gourion B."/>
            <person name="Barbe V."/>
            <person name="Chang J."/>
            <person name="Cruveiller S."/>
            <person name="Dossat C."/>
            <person name="Gillett W."/>
            <person name="Gruffaz C."/>
            <person name="Haugen E."/>
            <person name="Hourcade E."/>
            <person name="Levy R."/>
            <person name="Mangenot S."/>
            <person name="Muller E."/>
            <person name="Nadalig T."/>
            <person name="Pagni M."/>
            <person name="Penny C."/>
            <person name="Peyraud R."/>
            <person name="Robinson D.G."/>
            <person name="Roche D."/>
            <person name="Rouy Z."/>
            <person name="Saenampechek C."/>
            <person name="Salvignol G."/>
            <person name="Vallenet D."/>
            <person name="Wu Z."/>
            <person name="Marx C.J."/>
            <person name="Vorholt J.A."/>
            <person name="Olson M.V."/>
            <person name="Kaul R."/>
            <person name="Weissenbach J."/>
            <person name="Medigue C."/>
            <person name="Lidstrom M.E."/>
        </authorList>
    </citation>
    <scope>NUCLEOTIDE SEQUENCE [LARGE SCALE GENOMIC DNA]</scope>
    <source>
        <strain evidence="3">DSM 6343 / CIP 106787 / DM4</strain>
    </source>
</reference>
<gene>
    <name evidence="2" type="ORF">METD_I4358</name>
</gene>
<dbReference type="HOGENOM" id="CLU_1738353_0_0_5"/>
<feature type="region of interest" description="Disordered" evidence="1">
    <location>
        <begin position="93"/>
        <end position="131"/>
    </location>
</feature>
<sequence>MAPTYELIVSLDLFEGRPQLAAVAGDDTPLDLDTAVWLPELCAPDPDGILDRLSCFTVRQLREAIDRGDLRPERHGRRIVVTRRIIREWRERCAEQRAPGSGSSRASGTPAPAGSRSTRAGASRTTAASASSLAALRLTAQALKKPSRNT</sequence>
<proteinExistence type="predicted"/>
<dbReference type="AlphaFoldDB" id="C7CEN6"/>
<organism evidence="2 3">
    <name type="scientific">Methylorubrum extorquens (strain DSM 6343 / CIP 106787 / DM4)</name>
    <name type="common">Methylobacterium extorquens</name>
    <dbReference type="NCBI Taxonomy" id="661410"/>
    <lineage>
        <taxon>Bacteria</taxon>
        <taxon>Pseudomonadati</taxon>
        <taxon>Pseudomonadota</taxon>
        <taxon>Alphaproteobacteria</taxon>
        <taxon>Hyphomicrobiales</taxon>
        <taxon>Methylobacteriaceae</taxon>
        <taxon>Methylorubrum</taxon>
    </lineage>
</organism>
<feature type="compositionally biased region" description="Low complexity" evidence="1">
    <location>
        <begin position="97"/>
        <end position="131"/>
    </location>
</feature>
<dbReference type="KEGG" id="mdi:METDI4358"/>
<evidence type="ECO:0000313" key="3">
    <source>
        <dbReference type="Proteomes" id="UP000008070"/>
    </source>
</evidence>
<accession>C7CEN6</accession>